<keyword evidence="9" id="KW-0238">DNA-binding</keyword>
<dbReference type="PANTHER" id="PTHR30194:SF3">
    <property type="entry name" value="CROSSOVER JUNCTION ENDODEOXYRIBONUCLEASE RUVC"/>
    <property type="match status" value="1"/>
</dbReference>
<evidence type="ECO:0000313" key="12">
    <source>
        <dbReference type="EMBL" id="TVX94639.1"/>
    </source>
</evidence>
<comment type="caution">
    <text evidence="12">The sequence shown here is derived from an EMBL/GenBank/DDBJ whole genome shotgun (WGS) entry which is preliminary data.</text>
</comment>
<evidence type="ECO:0000256" key="6">
    <source>
        <dbReference type="ARBA" id="ARBA00022763"/>
    </source>
</evidence>
<comment type="similarity">
    <text evidence="1">Belongs to the RuvC family.</text>
</comment>
<keyword evidence="10" id="KW-0233">DNA recombination</keyword>
<organism evidence="12 13">
    <name type="scientific">Paenibacillus agilis</name>
    <dbReference type="NCBI Taxonomy" id="3020863"/>
    <lineage>
        <taxon>Bacteria</taxon>
        <taxon>Bacillati</taxon>
        <taxon>Bacillota</taxon>
        <taxon>Bacilli</taxon>
        <taxon>Bacillales</taxon>
        <taxon>Paenibacillaceae</taxon>
        <taxon>Paenibacillus</taxon>
    </lineage>
</organism>
<evidence type="ECO:0000256" key="5">
    <source>
        <dbReference type="ARBA" id="ARBA00022759"/>
    </source>
</evidence>
<dbReference type="AlphaFoldDB" id="A0A559J419"/>
<dbReference type="SUPFAM" id="SSF53098">
    <property type="entry name" value="Ribonuclease H-like"/>
    <property type="match status" value="1"/>
</dbReference>
<evidence type="ECO:0000256" key="4">
    <source>
        <dbReference type="ARBA" id="ARBA00022723"/>
    </source>
</evidence>
<evidence type="ECO:0000256" key="7">
    <source>
        <dbReference type="ARBA" id="ARBA00022801"/>
    </source>
</evidence>
<keyword evidence="4" id="KW-0479">Metal-binding</keyword>
<keyword evidence="8" id="KW-0460">Magnesium</keyword>
<dbReference type="Pfam" id="PF02075">
    <property type="entry name" value="RuvC"/>
    <property type="match status" value="1"/>
</dbReference>
<dbReference type="OrthoDB" id="9777169at2"/>
<name>A0A559J419_9BACL</name>
<dbReference type="PANTHER" id="PTHR30194">
    <property type="entry name" value="CROSSOVER JUNCTION ENDODEOXYRIBONUCLEASE RUVC"/>
    <property type="match status" value="1"/>
</dbReference>
<evidence type="ECO:0000256" key="2">
    <source>
        <dbReference type="ARBA" id="ARBA00022490"/>
    </source>
</evidence>
<keyword evidence="11" id="KW-0234">DNA repair</keyword>
<keyword evidence="2" id="KW-0963">Cytoplasm</keyword>
<dbReference type="GO" id="GO:0004520">
    <property type="term" value="F:DNA endonuclease activity"/>
    <property type="evidence" value="ECO:0007669"/>
    <property type="project" value="InterPro"/>
</dbReference>
<keyword evidence="6" id="KW-0227">DNA damage</keyword>
<protein>
    <submittedName>
        <fullName evidence="12">Crossover junction endodeoxyribonuclease RuvC</fullName>
    </submittedName>
</protein>
<dbReference type="EMBL" id="VNJK01000001">
    <property type="protein sequence ID" value="TVX94639.1"/>
    <property type="molecule type" value="Genomic_DNA"/>
</dbReference>
<proteinExistence type="inferred from homology"/>
<keyword evidence="7" id="KW-0378">Hydrolase</keyword>
<dbReference type="GO" id="GO:0046872">
    <property type="term" value="F:metal ion binding"/>
    <property type="evidence" value="ECO:0007669"/>
    <property type="project" value="UniProtKB-KW"/>
</dbReference>
<dbReference type="GO" id="GO:0003677">
    <property type="term" value="F:DNA binding"/>
    <property type="evidence" value="ECO:0007669"/>
    <property type="project" value="UniProtKB-KW"/>
</dbReference>
<dbReference type="Gene3D" id="3.30.420.10">
    <property type="entry name" value="Ribonuclease H-like superfamily/Ribonuclease H"/>
    <property type="match status" value="1"/>
</dbReference>
<reference evidence="12 13" key="1">
    <citation type="submission" date="2019-07" db="EMBL/GenBank/DDBJ databases">
        <authorList>
            <person name="Kim J."/>
        </authorList>
    </citation>
    <scope>NUCLEOTIDE SEQUENCE [LARGE SCALE GENOMIC DNA]</scope>
    <source>
        <strain evidence="12 13">N4</strain>
    </source>
</reference>
<evidence type="ECO:0000256" key="10">
    <source>
        <dbReference type="ARBA" id="ARBA00023172"/>
    </source>
</evidence>
<dbReference type="InterPro" id="IPR036397">
    <property type="entry name" value="RNaseH_sf"/>
</dbReference>
<accession>A0A559J419</accession>
<keyword evidence="13" id="KW-1185">Reference proteome</keyword>
<evidence type="ECO:0000256" key="3">
    <source>
        <dbReference type="ARBA" id="ARBA00022722"/>
    </source>
</evidence>
<dbReference type="GO" id="GO:0006310">
    <property type="term" value="P:DNA recombination"/>
    <property type="evidence" value="ECO:0007669"/>
    <property type="project" value="UniProtKB-KW"/>
</dbReference>
<dbReference type="GO" id="GO:0006281">
    <property type="term" value="P:DNA repair"/>
    <property type="evidence" value="ECO:0007669"/>
    <property type="project" value="UniProtKB-KW"/>
</dbReference>
<keyword evidence="3" id="KW-0540">Nuclease</keyword>
<dbReference type="InterPro" id="IPR012337">
    <property type="entry name" value="RNaseH-like_sf"/>
</dbReference>
<evidence type="ECO:0000256" key="8">
    <source>
        <dbReference type="ARBA" id="ARBA00022842"/>
    </source>
</evidence>
<gene>
    <name evidence="12" type="ORF">FPZ44_08105</name>
</gene>
<evidence type="ECO:0000313" key="13">
    <source>
        <dbReference type="Proteomes" id="UP000318102"/>
    </source>
</evidence>
<sequence>MKIMGYDHGTNFAGWATMRNGKPIDIGIKDFTQIDMPFVLTEIYTDTFRLLEQEKPDVLVLERPVHFQNANSVIALVGAFTSVTMAALDLNIRIEHLRPTDIKNLTGKGNADKDVVAQEMQMRFGLDYDELAVPVLYKVDSKKGRKGEVKDRLFDPSDALALCCAYNDKLRGAV</sequence>
<evidence type="ECO:0000256" key="9">
    <source>
        <dbReference type="ARBA" id="ARBA00023125"/>
    </source>
</evidence>
<dbReference type="InterPro" id="IPR002176">
    <property type="entry name" value="X-over_junc_endoDNase_RuvC"/>
</dbReference>
<evidence type="ECO:0000256" key="11">
    <source>
        <dbReference type="ARBA" id="ARBA00023204"/>
    </source>
</evidence>
<dbReference type="Proteomes" id="UP000318102">
    <property type="component" value="Unassembled WGS sequence"/>
</dbReference>
<dbReference type="GO" id="GO:0016787">
    <property type="term" value="F:hydrolase activity"/>
    <property type="evidence" value="ECO:0007669"/>
    <property type="project" value="UniProtKB-KW"/>
</dbReference>
<evidence type="ECO:0000256" key="1">
    <source>
        <dbReference type="ARBA" id="ARBA00009518"/>
    </source>
</evidence>
<keyword evidence="5" id="KW-0255">Endonuclease</keyword>